<name>A0ABW3CSJ1_9ACTN</name>
<organism evidence="1 2">
    <name type="scientific">Actinomadura adrarensis</name>
    <dbReference type="NCBI Taxonomy" id="1819600"/>
    <lineage>
        <taxon>Bacteria</taxon>
        <taxon>Bacillati</taxon>
        <taxon>Actinomycetota</taxon>
        <taxon>Actinomycetes</taxon>
        <taxon>Streptosporangiales</taxon>
        <taxon>Thermomonosporaceae</taxon>
        <taxon>Actinomadura</taxon>
    </lineage>
</organism>
<gene>
    <name evidence="1" type="ORF">ACFQ07_31875</name>
</gene>
<sequence>MRGGPEQQQSLTEGLELVRRAAYQDSSEGWLCMIANGTAHYLSAYASDELLGRVYTGSNEVYGVVAKVGSVDAKPGRSPTVDGCWRFSSGADRAASMAMGGTREGRPVTVLIDRADLQIEHAWEGPGLLATASHTLRAEGVRVRPEDVVEMAALPPGRPLGIYADSELFLANMPGVPMGLAERLLELLGPALTPASPWQAPYHEAASRTALARRGVTGMLKGFDKLAADGRLAPFAPALRAEYRAILSAGYHVCLDAIVSIAQACDSADPIVRELLADAHLDATTMRPHAAMRPGR</sequence>
<comment type="caution">
    <text evidence="1">The sequence shown here is derived from an EMBL/GenBank/DDBJ whole genome shotgun (WGS) entry which is preliminary data.</text>
</comment>
<dbReference type="Gene3D" id="2.40.110.10">
    <property type="entry name" value="Butyryl-CoA Dehydrogenase, subunit A, domain 2"/>
    <property type="match status" value="1"/>
</dbReference>
<reference evidence="2" key="1">
    <citation type="journal article" date="2019" name="Int. J. Syst. Evol. Microbiol.">
        <title>The Global Catalogue of Microorganisms (GCM) 10K type strain sequencing project: providing services to taxonomists for standard genome sequencing and annotation.</title>
        <authorList>
            <consortium name="The Broad Institute Genomics Platform"/>
            <consortium name="The Broad Institute Genome Sequencing Center for Infectious Disease"/>
            <person name="Wu L."/>
            <person name="Ma J."/>
        </authorList>
    </citation>
    <scope>NUCLEOTIDE SEQUENCE [LARGE SCALE GENOMIC DNA]</scope>
    <source>
        <strain evidence="2">JCM 31696</strain>
    </source>
</reference>
<dbReference type="Proteomes" id="UP001597083">
    <property type="component" value="Unassembled WGS sequence"/>
</dbReference>
<keyword evidence="2" id="KW-1185">Reference proteome</keyword>
<proteinExistence type="predicted"/>
<protein>
    <submittedName>
        <fullName evidence="1">Uncharacterized protein</fullName>
    </submittedName>
</protein>
<dbReference type="SUPFAM" id="SSF56645">
    <property type="entry name" value="Acyl-CoA dehydrogenase NM domain-like"/>
    <property type="match status" value="1"/>
</dbReference>
<accession>A0ABW3CSJ1</accession>
<evidence type="ECO:0000313" key="2">
    <source>
        <dbReference type="Proteomes" id="UP001597083"/>
    </source>
</evidence>
<dbReference type="EMBL" id="JBHTIR010004286">
    <property type="protein sequence ID" value="MFD0856875.1"/>
    <property type="molecule type" value="Genomic_DNA"/>
</dbReference>
<evidence type="ECO:0000313" key="1">
    <source>
        <dbReference type="EMBL" id="MFD0856875.1"/>
    </source>
</evidence>
<dbReference type="InterPro" id="IPR009100">
    <property type="entry name" value="AcylCoA_DH/oxidase_NM_dom_sf"/>
</dbReference>
<dbReference type="InterPro" id="IPR046373">
    <property type="entry name" value="Acyl-CoA_Oxase/DH_mid-dom_sf"/>
</dbReference>